<keyword evidence="3" id="KW-1185">Reference proteome</keyword>
<dbReference type="EMBL" id="KQ976690">
    <property type="protein sequence ID" value="KYM78088.1"/>
    <property type="molecule type" value="Genomic_DNA"/>
</dbReference>
<evidence type="ECO:0000256" key="1">
    <source>
        <dbReference type="SAM" id="MobiDB-lite"/>
    </source>
</evidence>
<sequence>MGGEARRHRCILGLFGDGSIREERDPPSPPVLLLYFNQLILRNAYIYCALSDGGIRPPPFPFSPPSLPPSPPIPIPSPSPRLSPARVADQPAF</sequence>
<organism evidence="2 3">
    <name type="scientific">Atta colombica</name>
    <dbReference type="NCBI Taxonomy" id="520822"/>
    <lineage>
        <taxon>Eukaryota</taxon>
        <taxon>Metazoa</taxon>
        <taxon>Ecdysozoa</taxon>
        <taxon>Arthropoda</taxon>
        <taxon>Hexapoda</taxon>
        <taxon>Insecta</taxon>
        <taxon>Pterygota</taxon>
        <taxon>Neoptera</taxon>
        <taxon>Endopterygota</taxon>
        <taxon>Hymenoptera</taxon>
        <taxon>Apocrita</taxon>
        <taxon>Aculeata</taxon>
        <taxon>Formicoidea</taxon>
        <taxon>Formicidae</taxon>
        <taxon>Myrmicinae</taxon>
        <taxon>Atta</taxon>
    </lineage>
</organism>
<feature type="compositionally biased region" description="Pro residues" evidence="1">
    <location>
        <begin position="59"/>
        <end position="81"/>
    </location>
</feature>
<feature type="region of interest" description="Disordered" evidence="1">
    <location>
        <begin position="59"/>
        <end position="93"/>
    </location>
</feature>
<accession>A0A195B0T2</accession>
<reference evidence="2 3" key="1">
    <citation type="submission" date="2015-09" db="EMBL/GenBank/DDBJ databases">
        <title>Atta colombica WGS genome.</title>
        <authorList>
            <person name="Nygaard S."/>
            <person name="Hu H."/>
            <person name="Boomsma J."/>
            <person name="Zhang G."/>
        </authorList>
    </citation>
    <scope>NUCLEOTIDE SEQUENCE [LARGE SCALE GENOMIC DNA]</scope>
    <source>
        <strain evidence="2">Treedump-2</strain>
        <tissue evidence="2">Whole body</tissue>
    </source>
</reference>
<gene>
    <name evidence="2" type="ORF">ALC53_11556</name>
</gene>
<evidence type="ECO:0000313" key="2">
    <source>
        <dbReference type="EMBL" id="KYM78088.1"/>
    </source>
</evidence>
<name>A0A195B0T2_9HYME</name>
<proteinExistence type="predicted"/>
<protein>
    <submittedName>
        <fullName evidence="2">Uncharacterized protein</fullName>
    </submittedName>
</protein>
<dbReference type="Proteomes" id="UP000078540">
    <property type="component" value="Unassembled WGS sequence"/>
</dbReference>
<dbReference type="AlphaFoldDB" id="A0A195B0T2"/>
<evidence type="ECO:0000313" key="3">
    <source>
        <dbReference type="Proteomes" id="UP000078540"/>
    </source>
</evidence>